<organism evidence="2 3">
    <name type="scientific">Geodia barretti</name>
    <name type="common">Barrett's horny sponge</name>
    <dbReference type="NCBI Taxonomy" id="519541"/>
    <lineage>
        <taxon>Eukaryota</taxon>
        <taxon>Metazoa</taxon>
        <taxon>Porifera</taxon>
        <taxon>Demospongiae</taxon>
        <taxon>Heteroscleromorpha</taxon>
        <taxon>Tetractinellida</taxon>
        <taxon>Astrophorina</taxon>
        <taxon>Geodiidae</taxon>
        <taxon>Geodia</taxon>
    </lineage>
</organism>
<evidence type="ECO:0000256" key="1">
    <source>
        <dbReference type="SAM" id="Phobius"/>
    </source>
</evidence>
<proteinExistence type="predicted"/>
<keyword evidence="3" id="KW-1185">Reference proteome</keyword>
<evidence type="ECO:0000313" key="3">
    <source>
        <dbReference type="Proteomes" id="UP001174909"/>
    </source>
</evidence>
<comment type="caution">
    <text evidence="2">The sequence shown here is derived from an EMBL/GenBank/DDBJ whole genome shotgun (WGS) entry which is preliminary data.</text>
</comment>
<name>A0AA35RY73_GEOBA</name>
<keyword evidence="1" id="KW-0472">Membrane</keyword>
<evidence type="ECO:0000313" key="2">
    <source>
        <dbReference type="EMBL" id="CAI8019399.1"/>
    </source>
</evidence>
<dbReference type="EMBL" id="CASHTH010001751">
    <property type="protein sequence ID" value="CAI8019399.1"/>
    <property type="molecule type" value="Genomic_DNA"/>
</dbReference>
<keyword evidence="1" id="KW-1133">Transmembrane helix</keyword>
<accession>A0AA35RY73</accession>
<gene>
    <name evidence="2" type="ORF">GBAR_LOCUS11660</name>
</gene>
<dbReference type="Proteomes" id="UP001174909">
    <property type="component" value="Unassembled WGS sequence"/>
</dbReference>
<reference evidence="2" key="1">
    <citation type="submission" date="2023-03" db="EMBL/GenBank/DDBJ databases">
        <authorList>
            <person name="Steffen K."/>
            <person name="Cardenas P."/>
        </authorList>
    </citation>
    <scope>NUCLEOTIDE SEQUENCE</scope>
</reference>
<dbReference type="AlphaFoldDB" id="A0AA35RY73"/>
<sequence>MWNVCRWRWRQNSWTRPHVIVAFRFSFKTLHTHPTNMGTTVTCHMQATSILLNWGMTLWTFFPIIWVFSIHSNSSSSLFLLAL</sequence>
<protein>
    <submittedName>
        <fullName evidence="2">Uncharacterized protein</fullName>
    </submittedName>
</protein>
<feature type="transmembrane region" description="Helical" evidence="1">
    <location>
        <begin position="51"/>
        <end position="71"/>
    </location>
</feature>
<keyword evidence="1" id="KW-0812">Transmembrane</keyword>